<reference evidence="1 2" key="1">
    <citation type="submission" date="2023-01" db="EMBL/GenBank/DDBJ databases">
        <authorList>
            <person name="Whitehead M."/>
        </authorList>
    </citation>
    <scope>NUCLEOTIDE SEQUENCE [LARGE SCALE GENOMIC DNA]</scope>
</reference>
<sequence length="142" mass="16387">MPMCEFFGCLSGSRKKGLPKYPNIYYFRTKKNVPLPGLSTLRTWAARFCIEDGILFSVLSLMKAKGDFMNETEKLSVICFDESYVSNKICFDKKNERVIGPQKCIQTVIVRGLVNNWKQPIYYGYDKKNDKRVTISNYRAVA</sequence>
<gene>
    <name evidence="1" type="ORF">MEUPH1_LOCUS20798</name>
</gene>
<dbReference type="AlphaFoldDB" id="A0AAV0XCA4"/>
<evidence type="ECO:0008006" key="3">
    <source>
        <dbReference type="Google" id="ProtNLM"/>
    </source>
</evidence>
<organism evidence="1 2">
    <name type="scientific">Macrosiphum euphorbiae</name>
    <name type="common">potato aphid</name>
    <dbReference type="NCBI Taxonomy" id="13131"/>
    <lineage>
        <taxon>Eukaryota</taxon>
        <taxon>Metazoa</taxon>
        <taxon>Ecdysozoa</taxon>
        <taxon>Arthropoda</taxon>
        <taxon>Hexapoda</taxon>
        <taxon>Insecta</taxon>
        <taxon>Pterygota</taxon>
        <taxon>Neoptera</taxon>
        <taxon>Paraneoptera</taxon>
        <taxon>Hemiptera</taxon>
        <taxon>Sternorrhyncha</taxon>
        <taxon>Aphidomorpha</taxon>
        <taxon>Aphidoidea</taxon>
        <taxon>Aphididae</taxon>
        <taxon>Macrosiphini</taxon>
        <taxon>Macrosiphum</taxon>
    </lineage>
</organism>
<keyword evidence="2" id="KW-1185">Reference proteome</keyword>
<evidence type="ECO:0000313" key="2">
    <source>
        <dbReference type="Proteomes" id="UP001160148"/>
    </source>
</evidence>
<evidence type="ECO:0000313" key="1">
    <source>
        <dbReference type="EMBL" id="CAI6366184.1"/>
    </source>
</evidence>
<accession>A0AAV0XCA4</accession>
<name>A0AAV0XCA4_9HEMI</name>
<dbReference type="EMBL" id="CARXXK010000004">
    <property type="protein sequence ID" value="CAI6366184.1"/>
    <property type="molecule type" value="Genomic_DNA"/>
</dbReference>
<proteinExistence type="predicted"/>
<dbReference type="Proteomes" id="UP001160148">
    <property type="component" value="Unassembled WGS sequence"/>
</dbReference>
<protein>
    <recommendedName>
        <fullName evidence="3">Transposase</fullName>
    </recommendedName>
</protein>
<comment type="caution">
    <text evidence="1">The sequence shown here is derived from an EMBL/GenBank/DDBJ whole genome shotgun (WGS) entry which is preliminary data.</text>
</comment>